<sequence>MDRRPYEIGQRCRTPGRQSNADRSTEGRSPLILKEREDITLAPRAPSLPYEISRKNNADHRPHDDAIVKRRTDAVLVEKKGVGSRAQRCKLTIVGDERAENKAMWRVKGIALLSRSGVRRASSELDGSVSASEQAANQMSPQQGQVLFVIKPKIAKTSHPSPGSLSSAPLT</sequence>
<gene>
    <name evidence="1" type="ORF">BV25DRAFT_363542</name>
</gene>
<dbReference type="EMBL" id="MU277201">
    <property type="protein sequence ID" value="KAI0063803.1"/>
    <property type="molecule type" value="Genomic_DNA"/>
</dbReference>
<proteinExistence type="predicted"/>
<name>A0ACB8T6Q1_9AGAM</name>
<organism evidence="1 2">
    <name type="scientific">Artomyces pyxidatus</name>
    <dbReference type="NCBI Taxonomy" id="48021"/>
    <lineage>
        <taxon>Eukaryota</taxon>
        <taxon>Fungi</taxon>
        <taxon>Dikarya</taxon>
        <taxon>Basidiomycota</taxon>
        <taxon>Agaricomycotina</taxon>
        <taxon>Agaricomycetes</taxon>
        <taxon>Russulales</taxon>
        <taxon>Auriscalpiaceae</taxon>
        <taxon>Artomyces</taxon>
    </lineage>
</organism>
<dbReference type="Proteomes" id="UP000814140">
    <property type="component" value="Unassembled WGS sequence"/>
</dbReference>
<reference evidence="1" key="2">
    <citation type="journal article" date="2022" name="New Phytol.">
        <title>Evolutionary transition to the ectomycorrhizal habit in the genomes of a hyperdiverse lineage of mushroom-forming fungi.</title>
        <authorList>
            <person name="Looney B."/>
            <person name="Miyauchi S."/>
            <person name="Morin E."/>
            <person name="Drula E."/>
            <person name="Courty P.E."/>
            <person name="Kohler A."/>
            <person name="Kuo A."/>
            <person name="LaButti K."/>
            <person name="Pangilinan J."/>
            <person name="Lipzen A."/>
            <person name="Riley R."/>
            <person name="Andreopoulos W."/>
            <person name="He G."/>
            <person name="Johnson J."/>
            <person name="Nolan M."/>
            <person name="Tritt A."/>
            <person name="Barry K.W."/>
            <person name="Grigoriev I.V."/>
            <person name="Nagy L.G."/>
            <person name="Hibbett D."/>
            <person name="Henrissat B."/>
            <person name="Matheny P.B."/>
            <person name="Labbe J."/>
            <person name="Martin F.M."/>
        </authorList>
    </citation>
    <scope>NUCLEOTIDE SEQUENCE</scope>
    <source>
        <strain evidence="1">HHB10654</strain>
    </source>
</reference>
<evidence type="ECO:0000313" key="1">
    <source>
        <dbReference type="EMBL" id="KAI0063803.1"/>
    </source>
</evidence>
<comment type="caution">
    <text evidence="1">The sequence shown here is derived from an EMBL/GenBank/DDBJ whole genome shotgun (WGS) entry which is preliminary data.</text>
</comment>
<evidence type="ECO:0000313" key="2">
    <source>
        <dbReference type="Proteomes" id="UP000814140"/>
    </source>
</evidence>
<keyword evidence="2" id="KW-1185">Reference proteome</keyword>
<protein>
    <submittedName>
        <fullName evidence="1">Uncharacterized protein</fullName>
    </submittedName>
</protein>
<reference evidence="1" key="1">
    <citation type="submission" date="2021-03" db="EMBL/GenBank/DDBJ databases">
        <authorList>
            <consortium name="DOE Joint Genome Institute"/>
            <person name="Ahrendt S."/>
            <person name="Looney B.P."/>
            <person name="Miyauchi S."/>
            <person name="Morin E."/>
            <person name="Drula E."/>
            <person name="Courty P.E."/>
            <person name="Chicoki N."/>
            <person name="Fauchery L."/>
            <person name="Kohler A."/>
            <person name="Kuo A."/>
            <person name="Labutti K."/>
            <person name="Pangilinan J."/>
            <person name="Lipzen A."/>
            <person name="Riley R."/>
            <person name="Andreopoulos W."/>
            <person name="He G."/>
            <person name="Johnson J."/>
            <person name="Barry K.W."/>
            <person name="Grigoriev I.V."/>
            <person name="Nagy L."/>
            <person name="Hibbett D."/>
            <person name="Henrissat B."/>
            <person name="Matheny P.B."/>
            <person name="Labbe J."/>
            <person name="Martin F."/>
        </authorList>
    </citation>
    <scope>NUCLEOTIDE SEQUENCE</scope>
    <source>
        <strain evidence="1">HHB10654</strain>
    </source>
</reference>
<accession>A0ACB8T6Q1</accession>